<dbReference type="Proteomes" id="UP000539350">
    <property type="component" value="Unassembled WGS sequence"/>
</dbReference>
<feature type="signal peptide" evidence="3">
    <location>
        <begin position="1"/>
        <end position="23"/>
    </location>
</feature>
<reference evidence="6 7" key="1">
    <citation type="submission" date="2020-07" db="EMBL/GenBank/DDBJ databases">
        <title>Halieaceae bacterium, F7430, whole genome shotgun sequencing project.</title>
        <authorList>
            <person name="Jiang S."/>
            <person name="Liu Z.W."/>
            <person name="Du Z.J."/>
        </authorList>
    </citation>
    <scope>NUCLEOTIDE SEQUENCE [LARGE SCALE GENOMIC DNA]</scope>
    <source>
        <strain evidence="6 7">F7430</strain>
    </source>
</reference>
<evidence type="ECO:0000313" key="6">
    <source>
        <dbReference type="EMBL" id="MBA6413343.1"/>
    </source>
</evidence>
<dbReference type="Gene3D" id="3.10.20.310">
    <property type="entry name" value="membrane protein fhac"/>
    <property type="match status" value="3"/>
</dbReference>
<keyword evidence="7" id="KW-1185">Reference proteome</keyword>
<dbReference type="Pfam" id="PF01103">
    <property type="entry name" value="Omp85"/>
    <property type="match status" value="1"/>
</dbReference>
<dbReference type="Pfam" id="PF17243">
    <property type="entry name" value="POTRA_TamA_1"/>
    <property type="match status" value="1"/>
</dbReference>
<dbReference type="Gene3D" id="2.40.160.50">
    <property type="entry name" value="membrane protein fhac: a member of the omp85/tpsb transporter family"/>
    <property type="match status" value="1"/>
</dbReference>
<evidence type="ECO:0000259" key="5">
    <source>
        <dbReference type="Pfam" id="PF17243"/>
    </source>
</evidence>
<evidence type="ECO:0000259" key="4">
    <source>
        <dbReference type="Pfam" id="PF01103"/>
    </source>
</evidence>
<keyword evidence="2" id="KW-0472">Membrane</keyword>
<dbReference type="InterPro" id="IPR000184">
    <property type="entry name" value="Bac_surfAg_D15"/>
</dbReference>
<feature type="chain" id="PRO_5031397600" evidence="3">
    <location>
        <begin position="24"/>
        <end position="639"/>
    </location>
</feature>
<evidence type="ECO:0000313" key="7">
    <source>
        <dbReference type="Proteomes" id="UP000539350"/>
    </source>
</evidence>
<proteinExistence type="predicted"/>
<evidence type="ECO:0000256" key="1">
    <source>
        <dbReference type="ARBA" id="ARBA00004370"/>
    </source>
</evidence>
<dbReference type="EMBL" id="JACFXU010000014">
    <property type="protein sequence ID" value="MBA6413343.1"/>
    <property type="molecule type" value="Genomic_DNA"/>
</dbReference>
<feature type="domain" description="TamA POTRA" evidence="5">
    <location>
        <begin position="28"/>
        <end position="108"/>
    </location>
</feature>
<organism evidence="6 7">
    <name type="scientific">Sediminihaliea albiluteola</name>
    <dbReference type="NCBI Taxonomy" id="2758564"/>
    <lineage>
        <taxon>Bacteria</taxon>
        <taxon>Pseudomonadati</taxon>
        <taxon>Pseudomonadota</taxon>
        <taxon>Gammaproteobacteria</taxon>
        <taxon>Cellvibrionales</taxon>
        <taxon>Halieaceae</taxon>
        <taxon>Sediminihaliea</taxon>
    </lineage>
</organism>
<dbReference type="GO" id="GO:0019867">
    <property type="term" value="C:outer membrane"/>
    <property type="evidence" value="ECO:0007669"/>
    <property type="project" value="InterPro"/>
</dbReference>
<comment type="caution">
    <text evidence="6">The sequence shown here is derived from an EMBL/GenBank/DDBJ whole genome shotgun (WGS) entry which is preliminary data.</text>
</comment>
<gene>
    <name evidence="6" type="ORF">H2508_09500</name>
</gene>
<evidence type="ECO:0000256" key="3">
    <source>
        <dbReference type="SAM" id="SignalP"/>
    </source>
</evidence>
<dbReference type="RefSeq" id="WP_182172383.1">
    <property type="nucleotide sequence ID" value="NZ_JACFXU010000014.1"/>
</dbReference>
<accession>A0A7W2YKH0</accession>
<dbReference type="AlphaFoldDB" id="A0A7W2YKH0"/>
<sequence>MRNKLGAWLLLSTALLTALPLHAAEGLKVSVTGLRGETLANVRAALAIIQQQHEETLDRARIQQLHNQAEQDIKVALQPFGYYQPTIQATLEAPEEAQQPWRAHYEIKQGEQIPIADIDLQFSGAGADSAALSQWRSSEVLDFGNPAVLNHMRYEEIKRDLLSQVVAAGYLNASYQRARVEVDLERYSAKVSLHINTGPLYIYGPISFEQLGHPFATDYLEQYLLLQPGDPFSQSELSQQRRALSKSGHFQAVTIESGQATEASNSSDKVVVQPISIELKPYLANRYRGRIGWGTDTGFGLQTDWTRRYIGQRGHSFNLGGAVVEERRRLAGEFRYLIPLDPLEGKRLELGARHESKDLTYEDVDLDEGGETRIATNLASATLHFPSKQHGAYELQQRAGLSLVSESYDVFEVLFGNLPSSAQSAIIGTIGRDAYNTLAPDFSAVVPNLRFTLRRSDDPLYIRRGEYYNLELLGADESLGSNTSFLQARLNTWNIFPVGDSGRLLLRSALGYTDVESREALGVTFNQMPEYYEFRSGGARSIRGYGFESLFPSDGITGGKHLLVGSIEYEHEIIPNWGASLFVDGGNAFNEFDQIDEKIGVGFGLRWRSPVGLARIDVGFPLDDAKDSFQIYITVGPEF</sequence>
<feature type="domain" description="Bacterial surface antigen (D15)" evidence="4">
    <location>
        <begin position="314"/>
        <end position="639"/>
    </location>
</feature>
<evidence type="ECO:0000256" key="2">
    <source>
        <dbReference type="ARBA" id="ARBA00023136"/>
    </source>
</evidence>
<comment type="subcellular location">
    <subcellularLocation>
        <location evidence="1">Membrane</location>
    </subcellularLocation>
</comment>
<name>A0A7W2YKH0_9GAMM</name>
<dbReference type="InterPro" id="IPR035243">
    <property type="entry name" value="TamA_POTRA_Dom_1"/>
</dbReference>
<protein>
    <submittedName>
        <fullName evidence="6">BamA/TamA family outer membrane protein</fullName>
    </submittedName>
</protein>
<keyword evidence="3" id="KW-0732">Signal</keyword>